<evidence type="ECO:0000313" key="2">
    <source>
        <dbReference type="EMBL" id="EPG75001.1"/>
    </source>
</evidence>
<reference evidence="2" key="1">
    <citation type="submission" date="2013-04" db="EMBL/GenBank/DDBJ databases">
        <authorList>
            <person name="Harkins D.M."/>
            <person name="Durkin A.S."/>
            <person name="Selengut J.D."/>
            <person name="Sanka R."/>
            <person name="DePew J."/>
            <person name="Purushe J."/>
            <person name="Ahmed A."/>
            <person name="van der Linden H."/>
            <person name="Goris M.G.A."/>
            <person name="Hartskeerl R.A."/>
            <person name="Vinetz J.M."/>
            <person name="Sutton G.G."/>
            <person name="Nelson W.C."/>
            <person name="Fouts D.E."/>
        </authorList>
    </citation>
    <scope>NUCLEOTIDE SEQUENCE [LARGE SCALE GENOMIC DNA]</scope>
    <source>
        <strain evidence="2">BUT 6</strain>
    </source>
</reference>
<dbReference type="EMBL" id="AKWZ02000006">
    <property type="protein sequence ID" value="EPG75001.1"/>
    <property type="molecule type" value="Genomic_DNA"/>
</dbReference>
<accession>S3UX99</accession>
<evidence type="ECO:0000256" key="1">
    <source>
        <dbReference type="SAM" id="Phobius"/>
    </source>
</evidence>
<feature type="transmembrane region" description="Helical" evidence="1">
    <location>
        <begin position="44"/>
        <end position="67"/>
    </location>
</feature>
<keyword evidence="1" id="KW-0472">Membrane</keyword>
<evidence type="ECO:0000313" key="3">
    <source>
        <dbReference type="Proteomes" id="UP000014540"/>
    </source>
</evidence>
<keyword evidence="3" id="KW-1185">Reference proteome</keyword>
<dbReference type="AlphaFoldDB" id="S3UX99"/>
<protein>
    <submittedName>
        <fullName evidence="2">Uncharacterized protein</fullName>
    </submittedName>
</protein>
<name>S3UX99_9LEPT</name>
<keyword evidence="1" id="KW-1133">Transmembrane helix</keyword>
<dbReference type="STRING" id="1193011.LEP1GSC058_1625"/>
<keyword evidence="1" id="KW-0812">Transmembrane</keyword>
<organism evidence="2 3">
    <name type="scientific">Leptospira fainei serovar Hurstbridge str. BUT 6</name>
    <dbReference type="NCBI Taxonomy" id="1193011"/>
    <lineage>
        <taxon>Bacteria</taxon>
        <taxon>Pseudomonadati</taxon>
        <taxon>Spirochaetota</taxon>
        <taxon>Spirochaetia</taxon>
        <taxon>Leptospirales</taxon>
        <taxon>Leptospiraceae</taxon>
        <taxon>Leptospira</taxon>
    </lineage>
</organism>
<proteinExistence type="predicted"/>
<comment type="caution">
    <text evidence="2">The sequence shown here is derived from an EMBL/GenBank/DDBJ whole genome shotgun (WGS) entry which is preliminary data.</text>
</comment>
<gene>
    <name evidence="2" type="ORF">LEP1GSC058_1625</name>
</gene>
<sequence>MSGKFENKGALNNKETDARTFAYFRENENVFNFNLALWDYLGKLIIKLTGPVFIFGLSICLKPMLLFPHGTY</sequence>
<dbReference type="Proteomes" id="UP000014540">
    <property type="component" value="Unassembled WGS sequence"/>
</dbReference>